<dbReference type="InterPro" id="IPR052173">
    <property type="entry name" value="Beta-lactam_resp_regulator"/>
</dbReference>
<dbReference type="CDD" id="cd07341">
    <property type="entry name" value="M56_BlaR1_MecR1_like"/>
    <property type="match status" value="1"/>
</dbReference>
<gene>
    <name evidence="4" type="ORF">PZE19_22605</name>
</gene>
<feature type="compositionally biased region" description="Basic and acidic residues" evidence="1">
    <location>
        <begin position="395"/>
        <end position="416"/>
    </location>
</feature>
<evidence type="ECO:0000256" key="1">
    <source>
        <dbReference type="SAM" id="MobiDB-lite"/>
    </source>
</evidence>
<keyword evidence="5" id="KW-1185">Reference proteome</keyword>
<keyword evidence="2" id="KW-0812">Transmembrane</keyword>
<dbReference type="PANTHER" id="PTHR34978">
    <property type="entry name" value="POSSIBLE SENSOR-TRANSDUCER PROTEIN BLAR"/>
    <property type="match status" value="1"/>
</dbReference>
<evidence type="ECO:0000259" key="3">
    <source>
        <dbReference type="Pfam" id="PF05569"/>
    </source>
</evidence>
<evidence type="ECO:0000256" key="2">
    <source>
        <dbReference type="SAM" id="Phobius"/>
    </source>
</evidence>
<dbReference type="PANTHER" id="PTHR34978:SF3">
    <property type="entry name" value="SLR0241 PROTEIN"/>
    <property type="match status" value="1"/>
</dbReference>
<keyword evidence="2" id="KW-1133">Transmembrane helix</keyword>
<dbReference type="InterPro" id="IPR008756">
    <property type="entry name" value="Peptidase_M56"/>
</dbReference>
<evidence type="ECO:0000313" key="5">
    <source>
        <dbReference type="Proteomes" id="UP001216907"/>
    </source>
</evidence>
<sequence>MQDLATQAAHALSDLAWLTLLHSVWIGLLAGSFATLATSFGRPATHRGRHLLFLLALAAVALGSPAAAIVQRSTRSDDARPAQFRATVLRVAAPTSTPLAPAGTTTPLAPAAVPLDGWKAGFRSAVDRVVPAVEAARPYAVTVWSVGVLATGGALLTGSLSLRRLLREARPIEAIQPRARAIARRLRLRRIPSIGVHSRVDEPCLAGLFRPMILLPSRWLETAPSESTYAVLAHELAHARRFDHLANLAQRAIEACFFFHPCVHGLSRSARRASEHAADALAARLTGDPLALARALESVARLRTTRPRPSKLGLAIGGDRSTLLPRIQELLDMKPNRPRLALWPLAAIPAAFVAAIVTASVGLAQEPASKDVPAVPQVAAPPRVALPPSVPRSKISREERLRLTSSDPRKLSPEDREKLNSLDQIAYQVRIVKVSEKAWNRLAKDAFKPVETSNKREAWTLEAPALKAALDQILKDRETRELQAPTVTAYEESPVRIQSGDDGSVASGEVIDSYTVSVVETSTPKAVKPPDLNAVPGEFDVQLNGTRLAAGHRIDARVSNTIKRRSEPPQQAVPAEATTRRLVPTQVLVDRKVETGCVVPDGSSLILDAGPAVDVRPANAAGSRSRRSFVVITPLHILLEEEEAAAAPVPTAPPLVK</sequence>
<organism evidence="4 5">
    <name type="scientific">Paludisphaera mucosa</name>
    <dbReference type="NCBI Taxonomy" id="3030827"/>
    <lineage>
        <taxon>Bacteria</taxon>
        <taxon>Pseudomonadati</taxon>
        <taxon>Planctomycetota</taxon>
        <taxon>Planctomycetia</taxon>
        <taxon>Isosphaerales</taxon>
        <taxon>Isosphaeraceae</taxon>
        <taxon>Paludisphaera</taxon>
    </lineage>
</organism>
<feature type="transmembrane region" description="Helical" evidence="2">
    <location>
        <begin position="139"/>
        <end position="162"/>
    </location>
</feature>
<comment type="caution">
    <text evidence="4">The sequence shown here is derived from an EMBL/GenBank/DDBJ whole genome shotgun (WGS) entry which is preliminary data.</text>
</comment>
<feature type="region of interest" description="Disordered" evidence="1">
    <location>
        <begin position="382"/>
        <end position="416"/>
    </location>
</feature>
<dbReference type="RefSeq" id="WP_277862868.1">
    <property type="nucleotide sequence ID" value="NZ_JARRAG010000002.1"/>
</dbReference>
<keyword evidence="2" id="KW-0472">Membrane</keyword>
<feature type="transmembrane region" description="Helical" evidence="2">
    <location>
        <begin position="51"/>
        <end position="70"/>
    </location>
</feature>
<evidence type="ECO:0000313" key="4">
    <source>
        <dbReference type="EMBL" id="MDG3006572.1"/>
    </source>
</evidence>
<feature type="transmembrane region" description="Helical" evidence="2">
    <location>
        <begin position="15"/>
        <end position="39"/>
    </location>
</feature>
<protein>
    <submittedName>
        <fullName evidence="4">M56 family metallopeptidase</fullName>
    </submittedName>
</protein>
<dbReference type="Pfam" id="PF05569">
    <property type="entry name" value="Peptidase_M56"/>
    <property type="match status" value="1"/>
</dbReference>
<dbReference type="Proteomes" id="UP001216907">
    <property type="component" value="Unassembled WGS sequence"/>
</dbReference>
<proteinExistence type="predicted"/>
<accession>A0ABT6FG98</accession>
<dbReference type="EMBL" id="JARRAG010000002">
    <property type="protein sequence ID" value="MDG3006572.1"/>
    <property type="molecule type" value="Genomic_DNA"/>
</dbReference>
<name>A0ABT6FG98_9BACT</name>
<feature type="domain" description="Peptidase M56" evidence="3">
    <location>
        <begin position="139"/>
        <end position="280"/>
    </location>
</feature>
<reference evidence="4 5" key="1">
    <citation type="submission" date="2023-03" db="EMBL/GenBank/DDBJ databases">
        <title>Paludisphaera mucosa sp. nov. a novel planctomycete from northern fen.</title>
        <authorList>
            <person name="Ivanova A."/>
        </authorList>
    </citation>
    <scope>NUCLEOTIDE SEQUENCE [LARGE SCALE GENOMIC DNA]</scope>
    <source>
        <strain evidence="4 5">Pla2</strain>
    </source>
</reference>
<feature type="transmembrane region" description="Helical" evidence="2">
    <location>
        <begin position="340"/>
        <end position="363"/>
    </location>
</feature>